<comment type="caution">
    <text evidence="1">The sequence shown here is derived from an EMBL/GenBank/DDBJ whole genome shotgun (WGS) entry which is preliminary data.</text>
</comment>
<proteinExistence type="predicted"/>
<evidence type="ECO:0000313" key="1">
    <source>
        <dbReference type="EMBL" id="GFO06585.1"/>
    </source>
</evidence>
<reference evidence="1 2" key="1">
    <citation type="journal article" date="2021" name="Elife">
        <title>Chloroplast acquisition without the gene transfer in kleptoplastic sea slugs, Plakobranchus ocellatus.</title>
        <authorList>
            <person name="Maeda T."/>
            <person name="Takahashi S."/>
            <person name="Yoshida T."/>
            <person name="Shimamura S."/>
            <person name="Takaki Y."/>
            <person name="Nagai Y."/>
            <person name="Toyoda A."/>
            <person name="Suzuki Y."/>
            <person name="Arimoto A."/>
            <person name="Ishii H."/>
            <person name="Satoh N."/>
            <person name="Nishiyama T."/>
            <person name="Hasebe M."/>
            <person name="Maruyama T."/>
            <person name="Minagawa J."/>
            <person name="Obokata J."/>
            <person name="Shigenobu S."/>
        </authorList>
    </citation>
    <scope>NUCLEOTIDE SEQUENCE [LARGE SCALE GENOMIC DNA]</scope>
</reference>
<dbReference type="AlphaFoldDB" id="A0AAV4AIG9"/>
<sequence length="124" mass="13858">MIAPSTLMENVCRILSAQSNLYKPCTEVGPRGRLKIVGVGEHQICLHFHSQGIYAAPALNMNGYPIPWLYGLEDHRWSEIERELSAAVTCLPFFRIGTKTAVRLMRGSSPLLDGQFNRLSKAPF</sequence>
<protein>
    <submittedName>
        <fullName evidence="1">Uncharacterized protein</fullName>
    </submittedName>
</protein>
<evidence type="ECO:0000313" key="2">
    <source>
        <dbReference type="Proteomes" id="UP000735302"/>
    </source>
</evidence>
<organism evidence="1 2">
    <name type="scientific">Plakobranchus ocellatus</name>
    <dbReference type="NCBI Taxonomy" id="259542"/>
    <lineage>
        <taxon>Eukaryota</taxon>
        <taxon>Metazoa</taxon>
        <taxon>Spiralia</taxon>
        <taxon>Lophotrochozoa</taxon>
        <taxon>Mollusca</taxon>
        <taxon>Gastropoda</taxon>
        <taxon>Heterobranchia</taxon>
        <taxon>Euthyneura</taxon>
        <taxon>Panpulmonata</taxon>
        <taxon>Sacoglossa</taxon>
        <taxon>Placobranchoidea</taxon>
        <taxon>Plakobranchidae</taxon>
        <taxon>Plakobranchus</taxon>
    </lineage>
</organism>
<dbReference type="Proteomes" id="UP000735302">
    <property type="component" value="Unassembled WGS sequence"/>
</dbReference>
<dbReference type="EMBL" id="BLXT01003778">
    <property type="protein sequence ID" value="GFO06585.1"/>
    <property type="molecule type" value="Genomic_DNA"/>
</dbReference>
<accession>A0AAV4AIG9</accession>
<keyword evidence="2" id="KW-1185">Reference proteome</keyword>
<name>A0AAV4AIG9_9GAST</name>
<gene>
    <name evidence="1" type="ORF">PoB_003309000</name>
</gene>